<dbReference type="KEGG" id="hcv:FTV88_2728"/>
<dbReference type="OrthoDB" id="1848464at2"/>
<evidence type="ECO:0000259" key="1">
    <source>
        <dbReference type="Pfam" id="PF09413"/>
    </source>
</evidence>
<evidence type="ECO:0000313" key="3">
    <source>
        <dbReference type="Proteomes" id="UP000366051"/>
    </source>
</evidence>
<keyword evidence="3" id="KW-1185">Reference proteome</keyword>
<dbReference type="InterPro" id="IPR018551">
    <property type="entry name" value="DUF2007"/>
</dbReference>
<evidence type="ECO:0000313" key="2">
    <source>
        <dbReference type="EMBL" id="QGG48817.1"/>
    </source>
</evidence>
<dbReference type="AlphaFoldDB" id="A0A5Q2N1X1"/>
<proteinExistence type="predicted"/>
<dbReference type="Proteomes" id="UP000366051">
    <property type="component" value="Chromosome"/>
</dbReference>
<gene>
    <name evidence="2" type="ORF">FTV88_2728</name>
</gene>
<feature type="domain" description="DUF2007" evidence="1">
    <location>
        <begin position="23"/>
        <end position="77"/>
    </location>
</feature>
<accession>A0A5Q2N1X1</accession>
<name>A0A5Q2N1X1_9FIRM</name>
<organism evidence="2 3">
    <name type="scientific">Heliorestis convoluta</name>
    <dbReference type="NCBI Taxonomy" id="356322"/>
    <lineage>
        <taxon>Bacteria</taxon>
        <taxon>Bacillati</taxon>
        <taxon>Bacillota</taxon>
        <taxon>Clostridia</taxon>
        <taxon>Eubacteriales</taxon>
        <taxon>Heliobacteriaceae</taxon>
        <taxon>Heliorestis</taxon>
    </lineage>
</organism>
<dbReference type="Pfam" id="PF09413">
    <property type="entry name" value="DUF2007"/>
    <property type="match status" value="1"/>
</dbReference>
<reference evidence="3" key="1">
    <citation type="submission" date="2019-11" db="EMBL/GenBank/DDBJ databases">
        <title>Genome sequence of Heliorestis convoluta strain HH, an alkaliphilic and minimalistic phototrophic bacterium from a soda lake in Egypt.</title>
        <authorList>
            <person name="Dewey E.D."/>
            <person name="Stokes L.M."/>
            <person name="Burchell B.M."/>
            <person name="Shaffer K.N."/>
            <person name="Huntington A.M."/>
            <person name="Baker J.M."/>
            <person name="Nadendla S."/>
            <person name="Giglio M.G."/>
            <person name="Touchman J.W."/>
            <person name="Blankenship R.E."/>
            <person name="Madigan M.T."/>
            <person name="Sattley W.M."/>
        </authorList>
    </citation>
    <scope>NUCLEOTIDE SEQUENCE [LARGE SCALE GENOMIC DNA]</scope>
    <source>
        <strain evidence="3">HH</strain>
    </source>
</reference>
<dbReference type="RefSeq" id="WP_153725918.1">
    <property type="nucleotide sequence ID" value="NZ_CP045875.1"/>
</dbReference>
<protein>
    <recommendedName>
        <fullName evidence="1">DUF2007 domain-containing protein</fullName>
    </recommendedName>
</protein>
<dbReference type="EMBL" id="CP045875">
    <property type="protein sequence ID" value="QGG48817.1"/>
    <property type="molecule type" value="Genomic_DNA"/>
</dbReference>
<sequence length="88" mass="10202">MILNMQWFNDDDEWAFLMNAKLYEADMVEAILANAEIPTRRIYKDHFMKVITGGSLRGVDIHVPVSDLYKAKMLLHEDAVIREDEEGC</sequence>